<comment type="function">
    <text evidence="8 9">Intramembrane glycolipid transporter that operates in the biosynthetic pathway of dolichol-linked oligosaccharides, the glycan precursors employed in protein asparagine (N)-glycosylation. The sequential addition of sugars to dolichol pyrophosphate produces dolichol-linked oligosaccharides containing fourteen sugars, including two GlcNAcs, nine mannoses and three glucoses. Once assembled, the oligosaccharide is transferred from the lipid to nascent proteins by oligosaccharyltransferases. The assembly of dolichol-linked oligosaccharides begins on the cytosolic side of the endoplasmic reticulum membrane and finishes in its lumen. RFT1 could mediate the translocation of the cytosolically oriented intermediate DolPP-GlcNAc2Man5, produced by ALG11, into the ER lumen where dolichol-linked oligosaccharides assembly continues. However, the intramembrane lipid transporter activity could not be confirmed in vitro.</text>
</comment>
<protein>
    <recommendedName>
        <fullName evidence="9">Protein RFT1 homolog</fullName>
    </recommendedName>
</protein>
<evidence type="ECO:0000256" key="2">
    <source>
        <dbReference type="ARBA" id="ARBA00004922"/>
    </source>
</evidence>
<evidence type="ECO:0000313" key="10">
    <source>
        <dbReference type="EMBL" id="KAH0448494.1"/>
    </source>
</evidence>
<evidence type="ECO:0000256" key="5">
    <source>
        <dbReference type="ARBA" id="ARBA00022824"/>
    </source>
</evidence>
<feature type="transmembrane region" description="Helical" evidence="9">
    <location>
        <begin position="179"/>
        <end position="201"/>
    </location>
</feature>
<dbReference type="GO" id="GO:0034203">
    <property type="term" value="P:glycolipid translocation"/>
    <property type="evidence" value="ECO:0007669"/>
    <property type="project" value="TreeGrafter"/>
</dbReference>
<keyword evidence="11" id="KW-1185">Reference proteome</keyword>
<dbReference type="EMBL" id="JAGFBR010000019">
    <property type="protein sequence ID" value="KAH0448494.1"/>
    <property type="molecule type" value="Genomic_DNA"/>
</dbReference>
<comment type="subcellular location">
    <subcellularLocation>
        <location evidence="1 9">Endoplasmic reticulum membrane</location>
        <topology evidence="1 9">Multi-pass membrane protein</topology>
    </subcellularLocation>
</comment>
<accession>A0AAV7FXC9</accession>
<keyword evidence="6 9" id="KW-1133">Transmembrane helix</keyword>
<dbReference type="Pfam" id="PF04506">
    <property type="entry name" value="Rft-1"/>
    <property type="match status" value="1"/>
</dbReference>
<dbReference type="AlphaFoldDB" id="A0AAV7FXC9"/>
<reference evidence="10 11" key="1">
    <citation type="journal article" date="2021" name="Hortic Res">
        <title>Chromosome-scale assembly of the Dendrobium chrysotoxum genome enhances the understanding of orchid evolution.</title>
        <authorList>
            <person name="Zhang Y."/>
            <person name="Zhang G.Q."/>
            <person name="Zhang D."/>
            <person name="Liu X.D."/>
            <person name="Xu X.Y."/>
            <person name="Sun W.H."/>
            <person name="Yu X."/>
            <person name="Zhu X."/>
            <person name="Wang Z.W."/>
            <person name="Zhao X."/>
            <person name="Zhong W.Y."/>
            <person name="Chen H."/>
            <person name="Yin W.L."/>
            <person name="Huang T."/>
            <person name="Niu S.C."/>
            <person name="Liu Z.J."/>
        </authorList>
    </citation>
    <scope>NUCLEOTIDE SEQUENCE [LARGE SCALE GENOMIC DNA]</scope>
    <source>
        <strain evidence="10">Lindl</strain>
    </source>
</reference>
<proteinExistence type="inferred from homology"/>
<feature type="transmembrane region" description="Helical" evidence="9">
    <location>
        <begin position="338"/>
        <end position="363"/>
    </location>
</feature>
<evidence type="ECO:0000256" key="6">
    <source>
        <dbReference type="ARBA" id="ARBA00022989"/>
    </source>
</evidence>
<dbReference type="GO" id="GO:0006488">
    <property type="term" value="P:dolichol-linked oligosaccharide biosynthetic process"/>
    <property type="evidence" value="ECO:0007669"/>
    <property type="project" value="InterPro"/>
</dbReference>
<evidence type="ECO:0000313" key="11">
    <source>
        <dbReference type="Proteomes" id="UP000775213"/>
    </source>
</evidence>
<keyword evidence="5" id="KW-0256">Endoplasmic reticulum</keyword>
<name>A0AAV7FXC9_DENCH</name>
<gene>
    <name evidence="10" type="ORF">IEQ34_022294</name>
</gene>
<evidence type="ECO:0000256" key="9">
    <source>
        <dbReference type="RuleBase" id="RU365067"/>
    </source>
</evidence>
<dbReference type="PANTHER" id="PTHR13117:SF5">
    <property type="entry name" value="PROTEIN RFT1 HOMOLOG"/>
    <property type="match status" value="1"/>
</dbReference>
<evidence type="ECO:0000256" key="1">
    <source>
        <dbReference type="ARBA" id="ARBA00004477"/>
    </source>
</evidence>
<dbReference type="PANTHER" id="PTHR13117">
    <property type="entry name" value="ENDOPLASMIC RETICULUM MULTISPAN TRANSMEMBRANE PROTEIN-RELATED"/>
    <property type="match status" value="1"/>
</dbReference>
<keyword evidence="7 9" id="KW-0472">Membrane</keyword>
<evidence type="ECO:0000256" key="7">
    <source>
        <dbReference type="ARBA" id="ARBA00023136"/>
    </source>
</evidence>
<dbReference type="InterPro" id="IPR007594">
    <property type="entry name" value="RFT1"/>
</dbReference>
<feature type="transmembrane region" description="Helical" evidence="9">
    <location>
        <begin position="375"/>
        <end position="408"/>
    </location>
</feature>
<comment type="caution">
    <text evidence="9">Lacks conserved residue(s) required for the propagation of feature annotation.</text>
</comment>
<evidence type="ECO:0000256" key="4">
    <source>
        <dbReference type="ARBA" id="ARBA00022692"/>
    </source>
</evidence>
<sequence>MKVIWVTPLARSDSALAPIAISPACASAVIPPMLASAVTLHPHPHLCPRPYSPPSHGVLAATGIFLINISMQIVMSSERVEAFPPSPPTPTLFLSDRKSCLELAAKISYLSEMASEKDGSWVDGGSTANNSFGQTFKYLMALCSEVSSLNYMYLVSKSGGVSPCFDGMMDENAARLLKVAWLTIPFGILFTSALCSFFFWIEKLSFQNAISDPNAWAILINGNGDHICCIPGFIWCLRSFRILDLFPFLWDHKQQLSLPFQEVWLRDWFLVHLKKARTNFSYFFLNRRLSPEDDAVSEFINGSIEASLAAIAFGPSYSYCLIRLLYGKKWSDGQASTVLSCYCFYIISLAVNGTSEAFLHAVANESQLIQSNLSLFLFSGIYILLNIILVRSAGAFGLIAANSISILFRPLLKSVI</sequence>
<dbReference type="GO" id="GO:0005789">
    <property type="term" value="C:endoplasmic reticulum membrane"/>
    <property type="evidence" value="ECO:0007669"/>
    <property type="project" value="UniProtKB-SubCell"/>
</dbReference>
<organism evidence="10 11">
    <name type="scientific">Dendrobium chrysotoxum</name>
    <name type="common">Orchid</name>
    <dbReference type="NCBI Taxonomy" id="161865"/>
    <lineage>
        <taxon>Eukaryota</taxon>
        <taxon>Viridiplantae</taxon>
        <taxon>Streptophyta</taxon>
        <taxon>Embryophyta</taxon>
        <taxon>Tracheophyta</taxon>
        <taxon>Spermatophyta</taxon>
        <taxon>Magnoliopsida</taxon>
        <taxon>Liliopsida</taxon>
        <taxon>Asparagales</taxon>
        <taxon>Orchidaceae</taxon>
        <taxon>Epidendroideae</taxon>
        <taxon>Malaxideae</taxon>
        <taxon>Dendrobiinae</taxon>
        <taxon>Dendrobium</taxon>
    </lineage>
</organism>
<comment type="caution">
    <text evidence="10">The sequence shown here is derived from an EMBL/GenBank/DDBJ whole genome shotgun (WGS) entry which is preliminary data.</text>
</comment>
<keyword evidence="4 9" id="KW-0812">Transmembrane</keyword>
<comment type="pathway">
    <text evidence="2">Protein modification; protein glycosylation.</text>
</comment>
<comment type="similarity">
    <text evidence="3 9">Belongs to the RFT1 family.</text>
</comment>
<dbReference type="Proteomes" id="UP000775213">
    <property type="component" value="Unassembled WGS sequence"/>
</dbReference>
<evidence type="ECO:0000256" key="8">
    <source>
        <dbReference type="ARBA" id="ARBA00045912"/>
    </source>
</evidence>
<evidence type="ECO:0000256" key="3">
    <source>
        <dbReference type="ARBA" id="ARBA00010288"/>
    </source>
</evidence>